<feature type="transmembrane region" description="Helical" evidence="8">
    <location>
        <begin position="69"/>
        <end position="89"/>
    </location>
</feature>
<keyword evidence="4" id="KW-1003">Cell membrane</keyword>
<protein>
    <submittedName>
        <fullName evidence="10">Chloramphenicol-sensitive protein RarD</fullName>
    </submittedName>
</protein>
<keyword evidence="3" id="KW-0813">Transport</keyword>
<accession>A0A543I5I5</accession>
<dbReference type="InterPro" id="IPR037185">
    <property type="entry name" value="EmrE-like"/>
</dbReference>
<feature type="transmembrane region" description="Helical" evidence="8">
    <location>
        <begin position="101"/>
        <end position="118"/>
    </location>
</feature>
<feature type="transmembrane region" description="Helical" evidence="8">
    <location>
        <begin position="125"/>
        <end position="142"/>
    </location>
</feature>
<feature type="domain" description="EamA" evidence="9">
    <location>
        <begin position="5"/>
        <end position="141"/>
    </location>
</feature>
<dbReference type="Proteomes" id="UP000318331">
    <property type="component" value="Unassembled WGS sequence"/>
</dbReference>
<proteinExistence type="inferred from homology"/>
<evidence type="ECO:0000256" key="2">
    <source>
        <dbReference type="ARBA" id="ARBA00007362"/>
    </source>
</evidence>
<name>A0A543I5I5_9MICO</name>
<dbReference type="InterPro" id="IPR004626">
    <property type="entry name" value="RarD"/>
</dbReference>
<dbReference type="AlphaFoldDB" id="A0A543I5I5"/>
<feature type="transmembrane region" description="Helical" evidence="8">
    <location>
        <begin position="213"/>
        <end position="231"/>
    </location>
</feature>
<dbReference type="RefSeq" id="WP_141915594.1">
    <property type="nucleotide sequence ID" value="NZ_BAAAYS010000001.1"/>
</dbReference>
<comment type="similarity">
    <text evidence="2">Belongs to the EamA transporter family.</text>
</comment>
<dbReference type="PANTHER" id="PTHR22911">
    <property type="entry name" value="ACYL-MALONYL CONDENSING ENZYME-RELATED"/>
    <property type="match status" value="1"/>
</dbReference>
<dbReference type="Pfam" id="PF00892">
    <property type="entry name" value="EamA"/>
    <property type="match status" value="1"/>
</dbReference>
<keyword evidence="6 8" id="KW-1133">Transmembrane helix</keyword>
<reference evidence="10 11" key="1">
    <citation type="submission" date="2019-06" db="EMBL/GenBank/DDBJ databases">
        <title>Sequencing the genomes of 1000 actinobacteria strains.</title>
        <authorList>
            <person name="Klenk H.-P."/>
        </authorList>
    </citation>
    <scope>NUCLEOTIDE SEQUENCE [LARGE SCALE GENOMIC DNA]</scope>
    <source>
        <strain evidence="10 11">DSM 18031</strain>
    </source>
</reference>
<dbReference type="SUPFAM" id="SSF103481">
    <property type="entry name" value="Multidrug resistance efflux transporter EmrE"/>
    <property type="match status" value="2"/>
</dbReference>
<feature type="transmembrane region" description="Helical" evidence="8">
    <location>
        <begin position="148"/>
        <end position="164"/>
    </location>
</feature>
<evidence type="ECO:0000256" key="4">
    <source>
        <dbReference type="ARBA" id="ARBA00022475"/>
    </source>
</evidence>
<evidence type="ECO:0000313" key="10">
    <source>
        <dbReference type="EMBL" id="TQM65720.1"/>
    </source>
</evidence>
<dbReference type="PANTHER" id="PTHR22911:SF137">
    <property type="entry name" value="SOLUTE CARRIER FAMILY 35 MEMBER G2-RELATED"/>
    <property type="match status" value="1"/>
</dbReference>
<feature type="transmembrane region" description="Helical" evidence="8">
    <location>
        <begin position="267"/>
        <end position="289"/>
    </location>
</feature>
<evidence type="ECO:0000256" key="5">
    <source>
        <dbReference type="ARBA" id="ARBA00022692"/>
    </source>
</evidence>
<dbReference type="InterPro" id="IPR000620">
    <property type="entry name" value="EamA_dom"/>
</dbReference>
<dbReference type="NCBIfam" id="TIGR00688">
    <property type="entry name" value="rarD"/>
    <property type="match status" value="1"/>
</dbReference>
<dbReference type="OrthoDB" id="369870at2"/>
<evidence type="ECO:0000259" key="9">
    <source>
        <dbReference type="Pfam" id="PF00892"/>
    </source>
</evidence>
<feature type="transmembrane region" description="Helical" evidence="8">
    <location>
        <begin position="243"/>
        <end position="261"/>
    </location>
</feature>
<comment type="caution">
    <text evidence="10">The sequence shown here is derived from an EMBL/GenBank/DDBJ whole genome shotgun (WGS) entry which is preliminary data.</text>
</comment>
<organism evidence="10 11">
    <name type="scientific">Klugiella xanthotipulae</name>
    <dbReference type="NCBI Taxonomy" id="244735"/>
    <lineage>
        <taxon>Bacteria</taxon>
        <taxon>Bacillati</taxon>
        <taxon>Actinomycetota</taxon>
        <taxon>Actinomycetes</taxon>
        <taxon>Micrococcales</taxon>
        <taxon>Microbacteriaceae</taxon>
        <taxon>Klugiella</taxon>
    </lineage>
</organism>
<sequence length="299" mass="32266">MNERTGLTYALGAYLLWGILPAYFVLVSAASPFEIVPWRVLFSLIFCALLLTVTRTWPALIAIFRTPRVLCAGGVAGLVIYLNWQVFIYGALAGRVLETSLGYFINPIVTVLLGVILLREKLRPLQWASVGVACVAVVILTVDYGRLPWISLVLAFSFALYGYVKKRTGARVDAIPGLTIETVWLAPVAMIQLAVVSGTAGLTIISVSPVHTALLVGTGAATAVPLLLFAAGARRLTLTQVGLTQFVAPILQFLFAVYIMHEAMPPARWVGFGIVWLAVLMLVIDMVGAGRRQRAAAGR</sequence>
<dbReference type="GO" id="GO:0005886">
    <property type="term" value="C:plasma membrane"/>
    <property type="evidence" value="ECO:0007669"/>
    <property type="project" value="UniProtKB-SubCell"/>
</dbReference>
<keyword evidence="7 8" id="KW-0472">Membrane</keyword>
<keyword evidence="5 8" id="KW-0812">Transmembrane</keyword>
<evidence type="ECO:0000256" key="7">
    <source>
        <dbReference type="ARBA" id="ARBA00023136"/>
    </source>
</evidence>
<feature type="transmembrane region" description="Helical" evidence="8">
    <location>
        <begin position="184"/>
        <end position="207"/>
    </location>
</feature>
<keyword evidence="11" id="KW-1185">Reference proteome</keyword>
<evidence type="ECO:0000313" key="11">
    <source>
        <dbReference type="Proteomes" id="UP000318331"/>
    </source>
</evidence>
<evidence type="ECO:0000256" key="6">
    <source>
        <dbReference type="ARBA" id="ARBA00022989"/>
    </source>
</evidence>
<evidence type="ECO:0000256" key="1">
    <source>
        <dbReference type="ARBA" id="ARBA00004651"/>
    </source>
</evidence>
<comment type="subcellular location">
    <subcellularLocation>
        <location evidence="1">Cell membrane</location>
        <topology evidence="1">Multi-pass membrane protein</topology>
    </subcellularLocation>
</comment>
<feature type="transmembrane region" description="Helical" evidence="8">
    <location>
        <begin position="7"/>
        <end position="30"/>
    </location>
</feature>
<evidence type="ECO:0000256" key="8">
    <source>
        <dbReference type="SAM" id="Phobius"/>
    </source>
</evidence>
<feature type="transmembrane region" description="Helical" evidence="8">
    <location>
        <begin position="36"/>
        <end position="57"/>
    </location>
</feature>
<gene>
    <name evidence="10" type="ORF">FB466_0532</name>
</gene>
<dbReference type="EMBL" id="VFPN01000001">
    <property type="protein sequence ID" value="TQM65720.1"/>
    <property type="molecule type" value="Genomic_DNA"/>
</dbReference>
<evidence type="ECO:0000256" key="3">
    <source>
        <dbReference type="ARBA" id="ARBA00022448"/>
    </source>
</evidence>